<dbReference type="SUPFAM" id="SSF51735">
    <property type="entry name" value="NAD(P)-binding Rossmann-fold domains"/>
    <property type="match status" value="1"/>
</dbReference>
<dbReference type="AlphaFoldDB" id="A0A8T9QED0"/>
<organism evidence="3 4">
    <name type="scientific">Hymenobacter cellulosilyticus</name>
    <dbReference type="NCBI Taxonomy" id="2932248"/>
    <lineage>
        <taxon>Bacteria</taxon>
        <taxon>Pseudomonadati</taxon>
        <taxon>Bacteroidota</taxon>
        <taxon>Cytophagia</taxon>
        <taxon>Cytophagales</taxon>
        <taxon>Hymenobacteraceae</taxon>
        <taxon>Hymenobacter</taxon>
    </lineage>
</organism>
<keyword evidence="1" id="KW-0521">NADP</keyword>
<dbReference type="EMBL" id="CP095046">
    <property type="protein sequence ID" value="UOQ73909.1"/>
    <property type="molecule type" value="Genomic_DNA"/>
</dbReference>
<dbReference type="InterPro" id="IPR006151">
    <property type="entry name" value="Shikm_DH/Glu-tRNA_Rdtase"/>
</dbReference>
<feature type="domain" description="Quinate/shikimate 5-dehydrogenase/glutamyl-tRNA reductase" evidence="2">
    <location>
        <begin position="7"/>
        <end position="54"/>
    </location>
</feature>
<keyword evidence="4" id="KW-1185">Reference proteome</keyword>
<sequence>MSYPPTGQRILLLGAGRVAQHLGPALRRAGHAVTHVWSRTLTSAQQVADQIPGALPSPASTCRRCRPLSCIFCAFPMEP</sequence>
<gene>
    <name evidence="3" type="ORF">MUN79_08425</name>
</gene>
<evidence type="ECO:0000313" key="4">
    <source>
        <dbReference type="Proteomes" id="UP000831796"/>
    </source>
</evidence>
<protein>
    <recommendedName>
        <fullName evidence="2">Quinate/shikimate 5-dehydrogenase/glutamyl-tRNA reductase domain-containing protein</fullName>
    </recommendedName>
</protein>
<evidence type="ECO:0000259" key="2">
    <source>
        <dbReference type="Pfam" id="PF01488"/>
    </source>
</evidence>
<evidence type="ECO:0000313" key="3">
    <source>
        <dbReference type="EMBL" id="UOQ73909.1"/>
    </source>
</evidence>
<dbReference type="InterPro" id="IPR036291">
    <property type="entry name" value="NAD(P)-bd_dom_sf"/>
</dbReference>
<evidence type="ECO:0000256" key="1">
    <source>
        <dbReference type="ARBA" id="ARBA00022857"/>
    </source>
</evidence>
<dbReference type="Pfam" id="PF01488">
    <property type="entry name" value="Shikimate_DH"/>
    <property type="match status" value="1"/>
</dbReference>
<dbReference type="Proteomes" id="UP000831796">
    <property type="component" value="Chromosome"/>
</dbReference>
<name>A0A8T9QED0_9BACT</name>
<accession>A0A8T9QED0</accession>
<reference evidence="3" key="1">
    <citation type="submission" date="2022-04" db="EMBL/GenBank/DDBJ databases">
        <title>Hymenobacter sp. isolated from the air.</title>
        <authorList>
            <person name="Won M."/>
            <person name="Lee C.-M."/>
            <person name="Woen H.-Y."/>
            <person name="Kwon S.-W."/>
        </authorList>
    </citation>
    <scope>NUCLEOTIDE SEQUENCE</scope>
    <source>
        <strain evidence="3">5116S-3</strain>
    </source>
</reference>
<dbReference type="KEGG" id="hcu:MUN79_08425"/>
<dbReference type="RefSeq" id="WP_244677256.1">
    <property type="nucleotide sequence ID" value="NZ_CP095046.1"/>
</dbReference>
<dbReference type="Gene3D" id="3.40.50.720">
    <property type="entry name" value="NAD(P)-binding Rossmann-like Domain"/>
    <property type="match status" value="1"/>
</dbReference>
<proteinExistence type="predicted"/>